<dbReference type="InterPro" id="IPR002586">
    <property type="entry name" value="CobQ/CobB/MinD/ParA_Nub-bd_dom"/>
</dbReference>
<dbReference type="Gene3D" id="3.30.70.20">
    <property type="match status" value="1"/>
</dbReference>
<name>A0A099T0K9_METMT</name>
<dbReference type="OrthoDB" id="65817at2157"/>
<dbReference type="Proteomes" id="UP000029859">
    <property type="component" value="Unassembled WGS sequence"/>
</dbReference>
<evidence type="ECO:0000313" key="2">
    <source>
        <dbReference type="EMBL" id="KGK98677.1"/>
    </source>
</evidence>
<accession>A0A099T0K9</accession>
<evidence type="ECO:0000313" key="3">
    <source>
        <dbReference type="Proteomes" id="UP000029859"/>
    </source>
</evidence>
<keyword evidence="3" id="KW-1185">Reference proteome</keyword>
<dbReference type="Pfam" id="PF00037">
    <property type="entry name" value="Fer4"/>
    <property type="match status" value="2"/>
</dbReference>
<feature type="domain" description="4Fe-4S ferredoxin-type" evidence="1">
    <location>
        <begin position="85"/>
        <end position="114"/>
    </location>
</feature>
<sequence>MKQLTVISGKGGTGKTTIAAAFASLADNAVIADCDVDAADMHLILAPKITETIDFYGLKEASIDSSLCIQCGLCRENCRFDAITDDIRIDSLECEGCGVCAHVCPEGAITMVERKAGDAYLSETRFGPMAHAKLSVGEEASGKLVAFVRENARKLADRYDKDMIIIDGPPGTGCSVIASITGVDMVAVITEPSVSGIHDLERVLGVASHFNVPAVVCINQYDINEENTRIIEDYCRENGINVVGKLPFSKIPTKAMIQEITVIEYLDNELSNEFSEKLKEIWENMMRSLKYD</sequence>
<gene>
    <name evidence="2" type="ORF">LI82_07455</name>
</gene>
<dbReference type="EMBL" id="JRHO01000013">
    <property type="protein sequence ID" value="KGK98677.1"/>
    <property type="molecule type" value="Genomic_DNA"/>
</dbReference>
<dbReference type="InterPro" id="IPR017900">
    <property type="entry name" value="4Fe4S_Fe_S_CS"/>
</dbReference>
<dbReference type="InterPro" id="IPR017896">
    <property type="entry name" value="4Fe4S_Fe-S-bd"/>
</dbReference>
<dbReference type="Gene3D" id="3.40.50.300">
    <property type="entry name" value="P-loop containing nucleotide triphosphate hydrolases"/>
    <property type="match status" value="1"/>
</dbReference>
<dbReference type="AlphaFoldDB" id="A0A099T0K9"/>
<dbReference type="SUPFAM" id="SSF52540">
    <property type="entry name" value="P-loop containing nucleoside triphosphate hydrolases"/>
    <property type="match status" value="1"/>
</dbReference>
<dbReference type="RefSeq" id="WP_048194512.1">
    <property type="nucleotide sequence ID" value="NZ_CAAGSM010000009.1"/>
</dbReference>
<comment type="caution">
    <text evidence="2">The sequence shown here is derived from an EMBL/GenBank/DDBJ whole genome shotgun (WGS) entry which is preliminary data.</text>
</comment>
<dbReference type="PANTHER" id="PTHR43534">
    <property type="entry name" value="MIND SUPERFAMILY P-LOOP ATPASE CONTAINING AN INSERTED FERREDOXIN DOMAIN"/>
    <property type="match status" value="1"/>
</dbReference>
<feature type="domain" description="4Fe-4S ferredoxin-type" evidence="1">
    <location>
        <begin position="59"/>
        <end position="84"/>
    </location>
</feature>
<organism evidence="2 3">
    <name type="scientific">Methanococcoides methylutens</name>
    <dbReference type="NCBI Taxonomy" id="2226"/>
    <lineage>
        <taxon>Archaea</taxon>
        <taxon>Methanobacteriati</taxon>
        <taxon>Methanobacteriota</taxon>
        <taxon>Stenosarchaea group</taxon>
        <taxon>Methanomicrobia</taxon>
        <taxon>Methanosarcinales</taxon>
        <taxon>Methanosarcinaceae</taxon>
        <taxon>Methanococcoides</taxon>
    </lineage>
</organism>
<reference evidence="2 3" key="1">
    <citation type="submission" date="2014-09" db="EMBL/GenBank/DDBJ databases">
        <title>Draft genome sequence of an obligately methylotrophic methanogen, Methanococcoides methylutens, isolated from marine sediment.</title>
        <authorList>
            <person name="Guan Y."/>
            <person name="Ngugi D.K."/>
            <person name="Blom J."/>
            <person name="Ali S."/>
            <person name="Ferry J.G."/>
            <person name="Stingl U."/>
        </authorList>
    </citation>
    <scope>NUCLEOTIDE SEQUENCE [LARGE SCALE GENOMIC DNA]</scope>
    <source>
        <strain evidence="2 3">DSM 2657</strain>
    </source>
</reference>
<dbReference type="PANTHER" id="PTHR43534:SF1">
    <property type="entry name" value="4FE-4S CLUSTER CONTAINING PARA FAMILY ATPASE PROTEIN"/>
    <property type="match status" value="1"/>
</dbReference>
<dbReference type="InterPro" id="IPR027417">
    <property type="entry name" value="P-loop_NTPase"/>
</dbReference>
<evidence type="ECO:0000259" key="1">
    <source>
        <dbReference type="PROSITE" id="PS51379"/>
    </source>
</evidence>
<proteinExistence type="predicted"/>
<dbReference type="PROSITE" id="PS51379">
    <property type="entry name" value="4FE4S_FER_2"/>
    <property type="match status" value="2"/>
</dbReference>
<dbReference type="GO" id="GO:0016491">
    <property type="term" value="F:oxidoreductase activity"/>
    <property type="evidence" value="ECO:0007669"/>
    <property type="project" value="UniProtKB-ARBA"/>
</dbReference>
<dbReference type="PROSITE" id="PS00198">
    <property type="entry name" value="4FE4S_FER_1"/>
    <property type="match status" value="1"/>
</dbReference>
<dbReference type="CDD" id="cd03110">
    <property type="entry name" value="SIMIBI_bact_arch"/>
    <property type="match status" value="1"/>
</dbReference>
<dbReference type="Pfam" id="PF01656">
    <property type="entry name" value="CbiA"/>
    <property type="match status" value="1"/>
</dbReference>
<protein>
    <submittedName>
        <fullName evidence="2">(4Fe-4S)-binding protein</fullName>
    </submittedName>
</protein>